<reference evidence="2" key="1">
    <citation type="submission" date="2014-09" db="EMBL/GenBank/DDBJ databases">
        <authorList>
            <person name="Magalhaes I.L.F."/>
            <person name="Oliveira U."/>
            <person name="Santos F.R."/>
            <person name="Vidigal T.H.D.A."/>
            <person name="Brescovit A.D."/>
            <person name="Santos A.J."/>
        </authorList>
    </citation>
    <scope>NUCLEOTIDE SEQUENCE</scope>
    <source>
        <tissue evidence="2">Shoot tissue taken approximately 20 cm above the soil surface</tissue>
    </source>
</reference>
<proteinExistence type="predicted"/>
<dbReference type="EMBL" id="GBRH01255552">
    <property type="protein sequence ID" value="JAD42343.1"/>
    <property type="molecule type" value="Transcribed_RNA"/>
</dbReference>
<evidence type="ECO:0000313" key="2">
    <source>
        <dbReference type="EMBL" id="JAD42343.1"/>
    </source>
</evidence>
<organism evidence="2">
    <name type="scientific">Arundo donax</name>
    <name type="common">Giant reed</name>
    <name type="synonym">Donax arundinaceus</name>
    <dbReference type="NCBI Taxonomy" id="35708"/>
    <lineage>
        <taxon>Eukaryota</taxon>
        <taxon>Viridiplantae</taxon>
        <taxon>Streptophyta</taxon>
        <taxon>Embryophyta</taxon>
        <taxon>Tracheophyta</taxon>
        <taxon>Spermatophyta</taxon>
        <taxon>Magnoliopsida</taxon>
        <taxon>Liliopsida</taxon>
        <taxon>Poales</taxon>
        <taxon>Poaceae</taxon>
        <taxon>PACMAD clade</taxon>
        <taxon>Arundinoideae</taxon>
        <taxon>Arundineae</taxon>
        <taxon>Arundo</taxon>
    </lineage>
</organism>
<evidence type="ECO:0000256" key="1">
    <source>
        <dbReference type="SAM" id="MobiDB-lite"/>
    </source>
</evidence>
<sequence>MHINRGTTPLASTLQPSSPSYNSSHSADNANLAFTPASHTIILHQAEFKPEGDAASKP</sequence>
<feature type="region of interest" description="Disordered" evidence="1">
    <location>
        <begin position="1"/>
        <end position="32"/>
    </location>
</feature>
<accession>A0A0A8ZX82</accession>
<protein>
    <submittedName>
        <fullName evidence="2">Uncharacterized protein</fullName>
    </submittedName>
</protein>
<reference evidence="2" key="2">
    <citation type="journal article" date="2015" name="Data Brief">
        <title>Shoot transcriptome of the giant reed, Arundo donax.</title>
        <authorList>
            <person name="Barrero R.A."/>
            <person name="Guerrero F.D."/>
            <person name="Moolhuijzen P."/>
            <person name="Goolsby J.A."/>
            <person name="Tidwell J."/>
            <person name="Bellgard S.E."/>
            <person name="Bellgard M.I."/>
        </authorList>
    </citation>
    <scope>NUCLEOTIDE SEQUENCE</scope>
    <source>
        <tissue evidence="2">Shoot tissue taken approximately 20 cm above the soil surface</tissue>
    </source>
</reference>
<dbReference type="AlphaFoldDB" id="A0A0A8ZX82"/>
<feature type="compositionally biased region" description="Low complexity" evidence="1">
    <location>
        <begin position="12"/>
        <end position="26"/>
    </location>
</feature>
<name>A0A0A8ZX82_ARUDO</name>
<feature type="compositionally biased region" description="Polar residues" evidence="1">
    <location>
        <begin position="1"/>
        <end position="11"/>
    </location>
</feature>